<dbReference type="Gene3D" id="2.120.10.30">
    <property type="entry name" value="TolB, C-terminal domain"/>
    <property type="match status" value="1"/>
</dbReference>
<keyword evidence="10" id="KW-1185">Reference proteome</keyword>
<evidence type="ECO:0000256" key="7">
    <source>
        <dbReference type="SAM" id="MobiDB-lite"/>
    </source>
</evidence>
<dbReference type="PANTHER" id="PTHR19328:SF53">
    <property type="entry name" value="MEMBRANE PROTEIN"/>
    <property type="match status" value="1"/>
</dbReference>
<dbReference type="InterPro" id="IPR009056">
    <property type="entry name" value="Cyt_c-like_dom"/>
</dbReference>
<dbReference type="PRINTS" id="PR00604">
    <property type="entry name" value="CYTCHRMECIAB"/>
</dbReference>
<dbReference type="RefSeq" id="WP_394843199.1">
    <property type="nucleotide sequence ID" value="NZ_CP089982.1"/>
</dbReference>
<evidence type="ECO:0000256" key="5">
    <source>
        <dbReference type="ARBA" id="ARBA00023004"/>
    </source>
</evidence>
<evidence type="ECO:0000256" key="2">
    <source>
        <dbReference type="ARBA" id="ARBA00022617"/>
    </source>
</evidence>
<keyword evidence="2 6" id="KW-0349">Heme</keyword>
<dbReference type="PANTHER" id="PTHR19328">
    <property type="entry name" value="HEDGEHOG-INTERACTING PROTEIN"/>
    <property type="match status" value="1"/>
</dbReference>
<dbReference type="InterPro" id="IPR011041">
    <property type="entry name" value="Quinoprot_gluc/sorb_DH_b-prop"/>
</dbReference>
<evidence type="ECO:0000256" key="1">
    <source>
        <dbReference type="ARBA" id="ARBA00022448"/>
    </source>
</evidence>
<name>A0ABZ2K1J9_9BACT</name>
<accession>A0ABZ2K1J9</accession>
<protein>
    <submittedName>
        <fullName evidence="9">PQQ-dependent sugar dehydrogenase</fullName>
    </submittedName>
</protein>
<dbReference type="InterPro" id="IPR036909">
    <property type="entry name" value="Cyt_c-like_dom_sf"/>
</dbReference>
<evidence type="ECO:0000256" key="4">
    <source>
        <dbReference type="ARBA" id="ARBA00022982"/>
    </source>
</evidence>
<keyword evidence="4" id="KW-0249">Electron transport</keyword>
<feature type="domain" description="Cytochrome c" evidence="8">
    <location>
        <begin position="38"/>
        <end position="136"/>
    </location>
</feature>
<gene>
    <name evidence="9" type="ORF">LZC95_39885</name>
</gene>
<dbReference type="SUPFAM" id="SSF46626">
    <property type="entry name" value="Cytochrome c"/>
    <property type="match status" value="1"/>
</dbReference>
<sequence>MARSTIVLPIAGVAVLAAASVLWFRSRGESQASTVGAGDARDGRAMFLERCAVCHGREAEGAQGPALRGVVGRKAGTEARYGYTKAMRAAELTWDEPTLDKFLSAPGLLVPGSTMTLATTSAADRKAIIAYLASLGSRPESVPSARTTDNASGGFRSDAPGVRRRITVADLPAPNATESVRNRATVVDRPQGAEPKLPPGFHATLFAKGLSQPRLLRVAPNGDLFVVESDAKRIQVLRAKEGADAAERVETYATGFDDAFGLVFYPLGPSPKWVYVAEANAVRRFAYTQGDLTARGAPETVIAQLSPTSAGHTMRDLAFSNDGKRMFVAMGSSSNVAEDVAKRTPEAIRELEATHGLGAMWDSEEYRAAVLSFDADGKNKRVFATGIRNCSGMTVHPKTNDVWCATNERDKLGDDLVPDYVTRVRENAFYGWPWYYLGDHEDPRHAGERKDLAGKVAMPDVLLQSHSAPLQMTFYDGKMFPAEYQGSAFVALHGSWNRGSRTGYKVVRILVKDGVPTGEYEDFMTGFVIDDASVWARPVGVAVGNDGALFVGDDANGTIWRVTYRP</sequence>
<dbReference type="Pfam" id="PF00034">
    <property type="entry name" value="Cytochrom_C"/>
    <property type="match status" value="1"/>
</dbReference>
<evidence type="ECO:0000256" key="6">
    <source>
        <dbReference type="PROSITE-ProRule" id="PRU00433"/>
    </source>
</evidence>
<reference evidence="9 10" key="1">
    <citation type="submission" date="2021-12" db="EMBL/GenBank/DDBJ databases">
        <title>Discovery of the Pendulisporaceae a myxobacterial family with distinct sporulation behavior and unique specialized metabolism.</title>
        <authorList>
            <person name="Garcia R."/>
            <person name="Popoff A."/>
            <person name="Bader C.D."/>
            <person name="Loehr J."/>
            <person name="Walesch S."/>
            <person name="Walt C."/>
            <person name="Boldt J."/>
            <person name="Bunk B."/>
            <person name="Haeckl F.J.F.P.J."/>
            <person name="Gunesch A.P."/>
            <person name="Birkelbach J."/>
            <person name="Nuebel U."/>
            <person name="Pietschmann T."/>
            <person name="Bach T."/>
            <person name="Mueller R."/>
        </authorList>
    </citation>
    <scope>NUCLEOTIDE SEQUENCE [LARGE SCALE GENOMIC DNA]</scope>
    <source>
        <strain evidence="9 10">MSr12523</strain>
    </source>
</reference>
<dbReference type="InterPro" id="IPR002327">
    <property type="entry name" value="Cyt_c_1A/1B"/>
</dbReference>
<evidence type="ECO:0000259" key="8">
    <source>
        <dbReference type="PROSITE" id="PS51007"/>
    </source>
</evidence>
<keyword evidence="1" id="KW-0813">Transport</keyword>
<dbReference type="Pfam" id="PF22807">
    <property type="entry name" value="TrAA12"/>
    <property type="match status" value="2"/>
</dbReference>
<keyword evidence="5 6" id="KW-0408">Iron</keyword>
<evidence type="ECO:0000313" key="9">
    <source>
        <dbReference type="EMBL" id="WXA92595.1"/>
    </source>
</evidence>
<dbReference type="PROSITE" id="PS51007">
    <property type="entry name" value="CYTC"/>
    <property type="match status" value="1"/>
</dbReference>
<proteinExistence type="predicted"/>
<dbReference type="InterPro" id="IPR011042">
    <property type="entry name" value="6-blade_b-propeller_TolB-like"/>
</dbReference>
<dbReference type="Proteomes" id="UP001379533">
    <property type="component" value="Chromosome"/>
</dbReference>
<evidence type="ECO:0000256" key="3">
    <source>
        <dbReference type="ARBA" id="ARBA00022723"/>
    </source>
</evidence>
<feature type="region of interest" description="Disordered" evidence="7">
    <location>
        <begin position="140"/>
        <end position="159"/>
    </location>
</feature>
<keyword evidence="3 6" id="KW-0479">Metal-binding</keyword>
<dbReference type="Gene3D" id="1.10.760.10">
    <property type="entry name" value="Cytochrome c-like domain"/>
    <property type="match status" value="1"/>
</dbReference>
<dbReference type="InterPro" id="IPR054539">
    <property type="entry name" value="Beta-prop_PDH"/>
</dbReference>
<organism evidence="9 10">
    <name type="scientific">Pendulispora brunnea</name>
    <dbReference type="NCBI Taxonomy" id="2905690"/>
    <lineage>
        <taxon>Bacteria</taxon>
        <taxon>Pseudomonadati</taxon>
        <taxon>Myxococcota</taxon>
        <taxon>Myxococcia</taxon>
        <taxon>Myxococcales</taxon>
        <taxon>Sorangiineae</taxon>
        <taxon>Pendulisporaceae</taxon>
        <taxon>Pendulispora</taxon>
    </lineage>
</organism>
<evidence type="ECO:0000313" key="10">
    <source>
        <dbReference type="Proteomes" id="UP001379533"/>
    </source>
</evidence>
<dbReference type="EMBL" id="CP089982">
    <property type="protein sequence ID" value="WXA92595.1"/>
    <property type="molecule type" value="Genomic_DNA"/>
</dbReference>
<dbReference type="SUPFAM" id="SSF50952">
    <property type="entry name" value="Soluble quinoprotein glucose dehydrogenase"/>
    <property type="match status" value="1"/>
</dbReference>